<evidence type="ECO:0000259" key="5">
    <source>
        <dbReference type="SMART" id="SM00797"/>
    </source>
</evidence>
<dbReference type="InterPro" id="IPR052708">
    <property type="entry name" value="PxpC"/>
</dbReference>
<name>D5UX80_TSUPD</name>
<protein>
    <submittedName>
        <fullName evidence="6">Allophanate hydrolase subunit 2</fullName>
    </submittedName>
</protein>
<dbReference type="GO" id="GO:0016787">
    <property type="term" value="F:hydrolase activity"/>
    <property type="evidence" value="ECO:0007669"/>
    <property type="project" value="UniProtKB-KW"/>
</dbReference>
<dbReference type="Gene3D" id="2.40.100.10">
    <property type="entry name" value="Cyclophilin-like"/>
    <property type="match status" value="2"/>
</dbReference>
<dbReference type="AlphaFoldDB" id="D5UX80"/>
<dbReference type="PANTHER" id="PTHR43309">
    <property type="entry name" value="5-OXOPROLINASE SUBUNIT C"/>
    <property type="match status" value="1"/>
</dbReference>
<dbReference type="InterPro" id="IPR003778">
    <property type="entry name" value="CT_A_B"/>
</dbReference>
<gene>
    <name evidence="6" type="ordered locus">Tpau_3520</name>
</gene>
<evidence type="ECO:0000256" key="1">
    <source>
        <dbReference type="ARBA" id="ARBA00022741"/>
    </source>
</evidence>
<feature type="domain" description="Carboxyltransferase" evidence="4">
    <location>
        <begin position="4"/>
        <end position="192"/>
    </location>
</feature>
<organism evidence="6 7">
    <name type="scientific">Tsukamurella paurometabola (strain ATCC 8368 / DSM 20162 / CCUG 35730 / CIP 100753 / JCM 10117 / KCTC 9821 / NBRC 16120 / NCIMB 702349 / NCTC 13040)</name>
    <name type="common">Corynebacterium paurometabolum</name>
    <dbReference type="NCBI Taxonomy" id="521096"/>
    <lineage>
        <taxon>Bacteria</taxon>
        <taxon>Bacillati</taxon>
        <taxon>Actinomycetota</taxon>
        <taxon>Actinomycetes</taxon>
        <taxon>Mycobacteriales</taxon>
        <taxon>Tsukamurellaceae</taxon>
        <taxon>Tsukamurella</taxon>
    </lineage>
</organism>
<keyword evidence="1" id="KW-0547">Nucleotide-binding</keyword>
<keyword evidence="7" id="KW-1185">Reference proteome</keyword>
<dbReference type="GO" id="GO:0005524">
    <property type="term" value="F:ATP binding"/>
    <property type="evidence" value="ECO:0007669"/>
    <property type="project" value="UniProtKB-KW"/>
</dbReference>
<dbReference type="PANTHER" id="PTHR43309:SF3">
    <property type="entry name" value="5-OXOPROLINASE SUBUNIT C"/>
    <property type="match status" value="1"/>
</dbReference>
<reference evidence="7" key="1">
    <citation type="submission" date="2010-03" db="EMBL/GenBank/DDBJ databases">
        <title>The complete chromosome of Tsukamurella paurometabola DSM 20162.</title>
        <authorList>
            <consortium name="US DOE Joint Genome Institute (JGI-PGF)"/>
            <person name="Lucas S."/>
            <person name="Copeland A."/>
            <person name="Lapidus A."/>
            <person name="Glavina del Rio T."/>
            <person name="Dalin E."/>
            <person name="Tice H."/>
            <person name="Bruce D."/>
            <person name="Goodwin L."/>
            <person name="Pitluck S."/>
            <person name="Kyrpides N."/>
            <person name="Mavromatis K."/>
            <person name="Ivanova N."/>
            <person name="Mikhailova N."/>
            <person name="Munk A.C."/>
            <person name="Brettin T."/>
            <person name="Detter J.C."/>
            <person name="Tapia R."/>
            <person name="Han C."/>
            <person name="Larimer F."/>
            <person name="Land M."/>
            <person name="Hauser L."/>
            <person name="Markowitz V."/>
            <person name="Cheng J.-F."/>
            <person name="Hugenholtz P."/>
            <person name="Woyke T."/>
            <person name="Wu D."/>
            <person name="Jando M."/>
            <person name="Brambilla E."/>
            <person name="Klenk H.-P."/>
            <person name="Eisen J.A."/>
        </authorList>
    </citation>
    <scope>NUCLEOTIDE SEQUENCE [LARGE SCALE GENOMIC DNA]</scope>
    <source>
        <strain evidence="7">ATCC 8368 / DSM 20162 / CCUG 35730 / CIP 100753 / JCM 10117 / KCTC 9821 / NBRC 16120 / NCIMB 702349 / NCTC 13040</strain>
    </source>
</reference>
<evidence type="ECO:0000256" key="3">
    <source>
        <dbReference type="ARBA" id="ARBA00022840"/>
    </source>
</evidence>
<dbReference type="eggNOG" id="COG2049">
    <property type="taxonomic scope" value="Bacteria"/>
</dbReference>
<dbReference type="NCBIfam" id="TIGR00724">
    <property type="entry name" value="urea_amlyse_rel"/>
    <property type="match status" value="1"/>
</dbReference>
<keyword evidence="3" id="KW-0067">ATP-binding</keyword>
<dbReference type="SUPFAM" id="SSF50891">
    <property type="entry name" value="Cyclophilin-like"/>
    <property type="match status" value="2"/>
</dbReference>
<evidence type="ECO:0000259" key="4">
    <source>
        <dbReference type="SMART" id="SM00796"/>
    </source>
</evidence>
<dbReference type="eggNOG" id="COG1984">
    <property type="taxonomic scope" value="Bacteria"/>
</dbReference>
<keyword evidence="2 6" id="KW-0378">Hydrolase</keyword>
<evidence type="ECO:0000313" key="6">
    <source>
        <dbReference type="EMBL" id="ADG80099.1"/>
    </source>
</evidence>
<evidence type="ECO:0000256" key="2">
    <source>
        <dbReference type="ARBA" id="ARBA00022801"/>
    </source>
</evidence>
<dbReference type="InterPro" id="IPR003833">
    <property type="entry name" value="CT_C_D"/>
</dbReference>
<feature type="domain" description="Carboxyltransferase" evidence="5">
    <location>
        <begin position="246"/>
        <end position="510"/>
    </location>
</feature>
<evidence type="ECO:0000313" key="7">
    <source>
        <dbReference type="Proteomes" id="UP000001213"/>
    </source>
</evidence>
<dbReference type="KEGG" id="tpr:Tpau_3520"/>
<dbReference type="HOGENOM" id="CLU_028967_5_0_11"/>
<reference evidence="6 7" key="2">
    <citation type="journal article" date="2011" name="Stand. Genomic Sci.">
        <title>Complete genome sequence of Tsukamurella paurometabola type strain (no. 33).</title>
        <authorList>
            <person name="Munk A.C."/>
            <person name="Lapidus A."/>
            <person name="Lucas S."/>
            <person name="Nolan M."/>
            <person name="Tice H."/>
            <person name="Cheng J.F."/>
            <person name="Del Rio T.G."/>
            <person name="Goodwin L."/>
            <person name="Pitluck S."/>
            <person name="Liolios K."/>
            <person name="Huntemann M."/>
            <person name="Ivanova N."/>
            <person name="Mavromatis K."/>
            <person name="Mikhailova N."/>
            <person name="Pati A."/>
            <person name="Chen A."/>
            <person name="Palaniappan K."/>
            <person name="Tapia R."/>
            <person name="Han C."/>
            <person name="Land M."/>
            <person name="Hauser L."/>
            <person name="Chang Y.J."/>
            <person name="Jeffries C.D."/>
            <person name="Brettin T."/>
            <person name="Yasawong M."/>
            <person name="Brambilla E.M."/>
            <person name="Rohde M."/>
            <person name="Sikorski J."/>
            <person name="Goker M."/>
            <person name="Detter J.C."/>
            <person name="Woyke T."/>
            <person name="Bristow J."/>
            <person name="Eisen J.A."/>
            <person name="Markowitz V."/>
            <person name="Hugenholtz P."/>
            <person name="Kyrpides N.C."/>
            <person name="Klenk H.P."/>
        </authorList>
    </citation>
    <scope>NUCLEOTIDE SEQUENCE [LARGE SCALE GENOMIC DNA]</scope>
    <source>
        <strain evidence="7">ATCC 8368 / DSM 20162 / CCUG 35730 / CIP 100753 / JCM 10117 / KCTC 9821 / NBRC 16120 / NCIMB 702349 / NCTC 13040</strain>
    </source>
</reference>
<dbReference type="RefSeq" id="WP_013128095.1">
    <property type="nucleotide sequence ID" value="NC_014158.1"/>
</dbReference>
<dbReference type="SMART" id="SM00796">
    <property type="entry name" value="AHS1"/>
    <property type="match status" value="1"/>
</dbReference>
<dbReference type="InterPro" id="IPR029000">
    <property type="entry name" value="Cyclophilin-like_dom_sf"/>
</dbReference>
<dbReference type="Proteomes" id="UP000001213">
    <property type="component" value="Chromosome"/>
</dbReference>
<accession>D5UX80</accession>
<dbReference type="SMART" id="SM00797">
    <property type="entry name" value="AHS2"/>
    <property type="match status" value="1"/>
</dbReference>
<dbReference type="Pfam" id="PF02626">
    <property type="entry name" value="CT_A_B"/>
    <property type="match status" value="1"/>
</dbReference>
<dbReference type="STRING" id="521096.Tpau_3520"/>
<dbReference type="EMBL" id="CP001966">
    <property type="protein sequence ID" value="ADG80099.1"/>
    <property type="molecule type" value="Genomic_DNA"/>
</dbReference>
<proteinExistence type="predicted"/>
<dbReference type="Gene3D" id="3.30.1360.40">
    <property type="match status" value="1"/>
</dbReference>
<sequence length="510" mass="52481">MLPIDIRRLGGTALQIRVPAGSVEALRQRLADAPLPGQRAVVAGGATVSVTFSSAAATVAAARALRELPVPPHVPSTGPIVDIDVVYDGEDLDEVARLTGVGTQAVIERHTAQQWHVAFVGFAPGFAYLRGDLESPVVPRRPTPRVRVPSGTVAVAGGYSAVYPRPSPGGWQLIGHTDAPLWDVDRDPPAMLVPGTRVRFRAVRAVAAVPATTRGPVAAVDAAGLRIHAVGPQTLIQDRGRDALAPLGITRSGVADRGAADQANRLVGNDAGAAVLENTGGGLVLASAVDQVLAVTGADSLVAVTTEAGYRVVPRASAFPLWAGEVLEIDPPEAGLRVVVAVRGGIDVPTTLGSRATDVLSGLGPDPVEAGDVLPVGRQPRTAVGAPEAPAPVPSAVGTVIDVIAGPDSEWFPAEALTAFTSREWTVTPDSNRIGVRFAGEPLDRRSGDMESQAMVTGAIQVPPSGLPVAFLADHPTTGGYPVIGVVAPDHLDALAQLPIGATVRFRFTD</sequence>
<dbReference type="Pfam" id="PF02682">
    <property type="entry name" value="CT_C_D"/>
    <property type="match status" value="1"/>
</dbReference>